<evidence type="ECO:0000256" key="4">
    <source>
        <dbReference type="ARBA" id="ARBA00023136"/>
    </source>
</evidence>
<organism evidence="7 8">
    <name type="scientific">Salinivibrio costicola subsp. alcaliphilus</name>
    <dbReference type="NCBI Taxonomy" id="272773"/>
    <lineage>
        <taxon>Bacteria</taxon>
        <taxon>Pseudomonadati</taxon>
        <taxon>Pseudomonadota</taxon>
        <taxon>Gammaproteobacteria</taxon>
        <taxon>Vibrionales</taxon>
        <taxon>Vibrionaceae</taxon>
        <taxon>Salinivibrio</taxon>
    </lineage>
</organism>
<evidence type="ECO:0000313" key="8">
    <source>
        <dbReference type="Proteomes" id="UP000189431"/>
    </source>
</evidence>
<evidence type="ECO:0000256" key="2">
    <source>
        <dbReference type="ARBA" id="ARBA00005722"/>
    </source>
</evidence>
<evidence type="ECO:0000256" key="6">
    <source>
        <dbReference type="SAM" id="SignalP"/>
    </source>
</evidence>
<keyword evidence="4" id="KW-0472">Membrane</keyword>
<reference evidence="8" key="1">
    <citation type="submission" date="2017-01" db="EMBL/GenBank/DDBJ databases">
        <title>Draft genome of the species Salinivibrio costicola subsp. alcaliphilus.</title>
        <authorList>
            <person name="Lopez-Hermoso C."/>
            <person name="De La Haba R."/>
            <person name="Sanchez-Porro C."/>
            <person name="Ventosa A."/>
        </authorList>
    </citation>
    <scope>NUCLEOTIDE SEQUENCE [LARGE SCALE GENOMIC DNA]</scope>
    <source>
        <strain evidence="8">CBH448</strain>
    </source>
</reference>
<dbReference type="InterPro" id="IPR010583">
    <property type="entry name" value="MipA"/>
</dbReference>
<accession>A0ABX3KSD1</accession>
<dbReference type="Proteomes" id="UP000189431">
    <property type="component" value="Unassembled WGS sequence"/>
</dbReference>
<proteinExistence type="inferred from homology"/>
<evidence type="ECO:0000256" key="5">
    <source>
        <dbReference type="ARBA" id="ARBA00023237"/>
    </source>
</evidence>
<feature type="signal peptide" evidence="6">
    <location>
        <begin position="1"/>
        <end position="24"/>
    </location>
</feature>
<keyword evidence="3 6" id="KW-0732">Signal</keyword>
<dbReference type="PANTHER" id="PTHR38776">
    <property type="entry name" value="MLTA-INTERACTING PROTEIN-RELATED"/>
    <property type="match status" value="1"/>
</dbReference>
<comment type="subcellular location">
    <subcellularLocation>
        <location evidence="1">Cell outer membrane</location>
    </subcellularLocation>
</comment>
<keyword evidence="5" id="KW-0998">Cell outer membrane</keyword>
<keyword evidence="8" id="KW-1185">Reference proteome</keyword>
<gene>
    <name evidence="7" type="ORF">BZJ21_05380</name>
</gene>
<sequence>MMNIARETAWVVCALALTSGNVYADTRVSAGVIGAFSPQVYKDTDTDPLVVPTVNLDTDHFYFRGLTAGARLAPKDSTHNLVVSATYDPRRFDPADTDDPQLSQLDKRDASIVAALAYQYHSPIGRFQAAVGEGVTHDRDGVYGEVSWKYGFNHPRWGVSPEVGYAYNSHELNKHLYGVSATEASRVSGIEAYEPGSAGHYFVGASGYFMLTERIQLLGGVRYTNLDDEIANSPMVDQSTAASGYLGVNYVFM</sequence>
<feature type="chain" id="PRO_5047426461" description="MipA/OmpV family protein" evidence="6">
    <location>
        <begin position="25"/>
        <end position="253"/>
    </location>
</feature>
<dbReference type="Pfam" id="PF06629">
    <property type="entry name" value="MipA"/>
    <property type="match status" value="1"/>
</dbReference>
<comment type="similarity">
    <text evidence="2">Belongs to the MipA/OmpV family.</text>
</comment>
<comment type="caution">
    <text evidence="7">The sequence shown here is derived from an EMBL/GenBank/DDBJ whole genome shotgun (WGS) entry which is preliminary data.</text>
</comment>
<evidence type="ECO:0000313" key="7">
    <source>
        <dbReference type="EMBL" id="OOF34469.1"/>
    </source>
</evidence>
<evidence type="ECO:0000256" key="1">
    <source>
        <dbReference type="ARBA" id="ARBA00004442"/>
    </source>
</evidence>
<name>A0ABX3KSD1_SALCS</name>
<evidence type="ECO:0008006" key="9">
    <source>
        <dbReference type="Google" id="ProtNLM"/>
    </source>
</evidence>
<protein>
    <recommendedName>
        <fullName evidence="9">MipA/OmpV family protein</fullName>
    </recommendedName>
</protein>
<evidence type="ECO:0000256" key="3">
    <source>
        <dbReference type="ARBA" id="ARBA00022729"/>
    </source>
</evidence>
<dbReference type="PANTHER" id="PTHR38776:SF1">
    <property type="entry name" value="MLTA-INTERACTING PROTEIN-RELATED"/>
    <property type="match status" value="1"/>
</dbReference>
<dbReference type="EMBL" id="MUFR01000011">
    <property type="protein sequence ID" value="OOF34469.1"/>
    <property type="molecule type" value="Genomic_DNA"/>
</dbReference>